<accession>A0A1B7Z9M3</accession>
<dbReference type="AlphaFoldDB" id="A0A1B7Z9M3"/>
<sequence>MTSKLKSLIYLACFICASVMYYQQTNENDQKEIVTTSYSQDVDIVINPYKNLEGRTQTN</sequence>
<organism evidence="2 3">
    <name type="scientific">Maribacter hydrothermalis</name>
    <dbReference type="NCBI Taxonomy" id="1836467"/>
    <lineage>
        <taxon>Bacteria</taxon>
        <taxon>Pseudomonadati</taxon>
        <taxon>Bacteroidota</taxon>
        <taxon>Flavobacteriia</taxon>
        <taxon>Flavobacteriales</taxon>
        <taxon>Flavobacteriaceae</taxon>
        <taxon>Maribacter</taxon>
    </lineage>
</organism>
<dbReference type="RefSeq" id="WP_068484456.1">
    <property type="nucleotide sequence ID" value="NZ_CP018760.1"/>
</dbReference>
<keyword evidence="1" id="KW-0812">Transmembrane</keyword>
<proteinExistence type="predicted"/>
<keyword evidence="1" id="KW-0472">Membrane</keyword>
<feature type="transmembrane region" description="Helical" evidence="1">
    <location>
        <begin position="7"/>
        <end position="23"/>
    </location>
</feature>
<name>A0A1B7Z9M3_9FLAO</name>
<evidence type="ECO:0000313" key="3">
    <source>
        <dbReference type="Proteomes" id="UP000092164"/>
    </source>
</evidence>
<dbReference type="STRING" id="1836467.BTR34_04900"/>
<dbReference type="KEGG" id="mart:BTR34_04900"/>
<dbReference type="Proteomes" id="UP000092164">
    <property type="component" value="Unassembled WGS sequence"/>
</dbReference>
<gene>
    <name evidence="2" type="ORF">A9200_17425</name>
</gene>
<protein>
    <submittedName>
        <fullName evidence="2">Uncharacterized protein</fullName>
    </submittedName>
</protein>
<keyword evidence="3" id="KW-1185">Reference proteome</keyword>
<dbReference type="EMBL" id="LZFP01000011">
    <property type="protein sequence ID" value="OBR39386.1"/>
    <property type="molecule type" value="Genomic_DNA"/>
</dbReference>
<evidence type="ECO:0000313" key="2">
    <source>
        <dbReference type="EMBL" id="OBR39386.1"/>
    </source>
</evidence>
<dbReference type="OrthoDB" id="1451712at2"/>
<evidence type="ECO:0000256" key="1">
    <source>
        <dbReference type="SAM" id="Phobius"/>
    </source>
</evidence>
<keyword evidence="1" id="KW-1133">Transmembrane helix</keyword>
<reference evidence="3" key="1">
    <citation type="submission" date="2016-06" db="EMBL/GenBank/DDBJ databases">
        <authorList>
            <person name="Zhan P."/>
        </authorList>
    </citation>
    <scope>NUCLEOTIDE SEQUENCE [LARGE SCALE GENOMIC DNA]</scope>
    <source>
        <strain evidence="3">T28</strain>
    </source>
</reference>
<comment type="caution">
    <text evidence="2">The sequence shown here is derived from an EMBL/GenBank/DDBJ whole genome shotgun (WGS) entry which is preliminary data.</text>
</comment>